<reference evidence="4" key="1">
    <citation type="journal article" date="2019" name="Int. J. Syst. Evol. Microbiol.">
        <title>The Global Catalogue of Microorganisms (GCM) 10K type strain sequencing project: providing services to taxonomists for standard genome sequencing and annotation.</title>
        <authorList>
            <consortium name="The Broad Institute Genomics Platform"/>
            <consortium name="The Broad Institute Genome Sequencing Center for Infectious Disease"/>
            <person name="Wu L."/>
            <person name="Ma J."/>
        </authorList>
    </citation>
    <scope>NUCLEOTIDE SEQUENCE [LARGE SCALE GENOMIC DNA]</scope>
    <source>
        <strain evidence="4">KCTC 12847</strain>
    </source>
</reference>
<dbReference type="RefSeq" id="WP_019017703.1">
    <property type="nucleotide sequence ID" value="NZ_BMXD01000001.1"/>
</dbReference>
<gene>
    <name evidence="3" type="primary">smrA</name>
    <name evidence="3" type="ORF">ACFOEI_15370</name>
</gene>
<sequence>MNQCLEQNLDFGSLMGNDVKPLSKGRDKADITATPRSPSEAQLARRASAEEETSSSNFLSDEFVDLLPEHDPIEFRRNGIQTGVLDRLRQGGYPPEARLHLLKQPVRTCRSELFSFIQDAIAHDLRSLLVVHGRGKAVDSHANVVRSYVAKWLMQFEEVQAYASAQPAHGGIGATYVMLRKSERARARNREVQQKRRG</sequence>
<keyword evidence="3" id="KW-0255">Endonuclease</keyword>
<protein>
    <submittedName>
        <fullName evidence="3">DNA endonuclease SmrA</fullName>
    </submittedName>
</protein>
<dbReference type="GO" id="GO:0004519">
    <property type="term" value="F:endonuclease activity"/>
    <property type="evidence" value="ECO:0007669"/>
    <property type="project" value="UniProtKB-KW"/>
</dbReference>
<dbReference type="InterPro" id="IPR036063">
    <property type="entry name" value="Smr_dom_sf"/>
</dbReference>
<evidence type="ECO:0000256" key="1">
    <source>
        <dbReference type="SAM" id="MobiDB-lite"/>
    </source>
</evidence>
<dbReference type="Pfam" id="PF01713">
    <property type="entry name" value="Smr"/>
    <property type="match status" value="1"/>
</dbReference>
<name>A0ABV7M594_9GAMM</name>
<organism evidence="3 4">
    <name type="scientific">Modicisalibacter luteus</name>
    <dbReference type="NCBI Taxonomy" id="453962"/>
    <lineage>
        <taxon>Bacteria</taxon>
        <taxon>Pseudomonadati</taxon>
        <taxon>Pseudomonadota</taxon>
        <taxon>Gammaproteobacteria</taxon>
        <taxon>Oceanospirillales</taxon>
        <taxon>Halomonadaceae</taxon>
        <taxon>Modicisalibacter</taxon>
    </lineage>
</organism>
<evidence type="ECO:0000259" key="2">
    <source>
        <dbReference type="PROSITE" id="PS50828"/>
    </source>
</evidence>
<dbReference type="PANTHER" id="PTHR35562:SF2">
    <property type="entry name" value="DNA ENDONUCLEASE SMRA-RELATED"/>
    <property type="match status" value="1"/>
</dbReference>
<dbReference type="EMBL" id="JBHRUH010000031">
    <property type="protein sequence ID" value="MFC3293435.1"/>
    <property type="molecule type" value="Genomic_DNA"/>
</dbReference>
<keyword evidence="4" id="KW-1185">Reference proteome</keyword>
<dbReference type="InterPro" id="IPR002625">
    <property type="entry name" value="Smr_dom"/>
</dbReference>
<dbReference type="Proteomes" id="UP001595640">
    <property type="component" value="Unassembled WGS sequence"/>
</dbReference>
<dbReference type="InterPro" id="IPR047688">
    <property type="entry name" value="Endonuc_SmrA"/>
</dbReference>
<keyword evidence="3" id="KW-0540">Nuclease</keyword>
<proteinExistence type="predicted"/>
<dbReference type="SMART" id="SM00463">
    <property type="entry name" value="SMR"/>
    <property type="match status" value="1"/>
</dbReference>
<dbReference type="SUPFAM" id="SSF160443">
    <property type="entry name" value="SMR domain-like"/>
    <property type="match status" value="1"/>
</dbReference>
<dbReference type="PANTHER" id="PTHR35562">
    <property type="entry name" value="DNA ENDONUCLEASE SMRA-RELATED"/>
    <property type="match status" value="1"/>
</dbReference>
<evidence type="ECO:0000313" key="4">
    <source>
        <dbReference type="Proteomes" id="UP001595640"/>
    </source>
</evidence>
<feature type="domain" description="Smr" evidence="2">
    <location>
        <begin position="99"/>
        <end position="180"/>
    </location>
</feature>
<dbReference type="Gene3D" id="3.30.1370.110">
    <property type="match status" value="1"/>
</dbReference>
<keyword evidence="3" id="KW-0378">Hydrolase</keyword>
<accession>A0ABV7M594</accession>
<dbReference type="PROSITE" id="PS50828">
    <property type="entry name" value="SMR"/>
    <property type="match status" value="1"/>
</dbReference>
<feature type="region of interest" description="Disordered" evidence="1">
    <location>
        <begin position="15"/>
        <end position="56"/>
    </location>
</feature>
<comment type="caution">
    <text evidence="3">The sequence shown here is derived from an EMBL/GenBank/DDBJ whole genome shotgun (WGS) entry which is preliminary data.</text>
</comment>
<evidence type="ECO:0000313" key="3">
    <source>
        <dbReference type="EMBL" id="MFC3293435.1"/>
    </source>
</evidence>
<dbReference type="NCBIfam" id="NF033154">
    <property type="entry name" value="endonuc_SmrA"/>
    <property type="match status" value="1"/>
</dbReference>